<accession>A0AAW2TDF6</accession>
<proteinExistence type="predicted"/>
<evidence type="ECO:0000256" key="1">
    <source>
        <dbReference type="SAM" id="MobiDB-lite"/>
    </source>
</evidence>
<evidence type="ECO:0000313" key="2">
    <source>
        <dbReference type="EMBL" id="KAL0402450.1"/>
    </source>
</evidence>
<reference evidence="2" key="2">
    <citation type="journal article" date="2024" name="Plant">
        <title>Genomic evolution and insights into agronomic trait innovations of Sesamum species.</title>
        <authorList>
            <person name="Miao H."/>
            <person name="Wang L."/>
            <person name="Qu L."/>
            <person name="Liu H."/>
            <person name="Sun Y."/>
            <person name="Le M."/>
            <person name="Wang Q."/>
            <person name="Wei S."/>
            <person name="Zheng Y."/>
            <person name="Lin W."/>
            <person name="Duan Y."/>
            <person name="Cao H."/>
            <person name="Xiong S."/>
            <person name="Wang X."/>
            <person name="Wei L."/>
            <person name="Li C."/>
            <person name="Ma Q."/>
            <person name="Ju M."/>
            <person name="Zhao R."/>
            <person name="Li G."/>
            <person name="Mu C."/>
            <person name="Tian Q."/>
            <person name="Mei H."/>
            <person name="Zhang T."/>
            <person name="Gao T."/>
            <person name="Zhang H."/>
        </authorList>
    </citation>
    <scope>NUCLEOTIDE SEQUENCE</scope>
    <source>
        <strain evidence="2">KEN1</strain>
    </source>
</reference>
<sequence>MSAARARQGLHSPLLIIHSPHIRCLPSPSKTGDSVDSDNKAALHIMANPIFHERMKHLDIDCHVVRNQFRVGFVLPSFVRSKEQLVDLFTKNLSGPCFASLLSKMDLFSLSPGPSCGGDVGIVAATAMAVLDFEAVDSLGEDDAPDSSSTLPNVAHESASHKAVG</sequence>
<protein>
    <recommendedName>
        <fullName evidence="3">Copia protein</fullName>
    </recommendedName>
</protein>
<dbReference type="EMBL" id="JACGWN010000015">
    <property type="protein sequence ID" value="KAL0402450.1"/>
    <property type="molecule type" value="Genomic_DNA"/>
</dbReference>
<evidence type="ECO:0008006" key="3">
    <source>
        <dbReference type="Google" id="ProtNLM"/>
    </source>
</evidence>
<dbReference type="AlphaFoldDB" id="A0AAW2TDF6"/>
<name>A0AAW2TDF6_9LAMI</name>
<reference evidence="2" key="1">
    <citation type="submission" date="2020-06" db="EMBL/GenBank/DDBJ databases">
        <authorList>
            <person name="Li T."/>
            <person name="Hu X."/>
            <person name="Zhang T."/>
            <person name="Song X."/>
            <person name="Zhang H."/>
            <person name="Dai N."/>
            <person name="Sheng W."/>
            <person name="Hou X."/>
            <person name="Wei L."/>
        </authorList>
    </citation>
    <scope>NUCLEOTIDE SEQUENCE</scope>
    <source>
        <strain evidence="2">KEN1</strain>
        <tissue evidence="2">Leaf</tissue>
    </source>
</reference>
<comment type="caution">
    <text evidence="2">The sequence shown here is derived from an EMBL/GenBank/DDBJ whole genome shotgun (WGS) entry which is preliminary data.</text>
</comment>
<organism evidence="2">
    <name type="scientific">Sesamum latifolium</name>
    <dbReference type="NCBI Taxonomy" id="2727402"/>
    <lineage>
        <taxon>Eukaryota</taxon>
        <taxon>Viridiplantae</taxon>
        <taxon>Streptophyta</taxon>
        <taxon>Embryophyta</taxon>
        <taxon>Tracheophyta</taxon>
        <taxon>Spermatophyta</taxon>
        <taxon>Magnoliopsida</taxon>
        <taxon>eudicotyledons</taxon>
        <taxon>Gunneridae</taxon>
        <taxon>Pentapetalae</taxon>
        <taxon>asterids</taxon>
        <taxon>lamiids</taxon>
        <taxon>Lamiales</taxon>
        <taxon>Pedaliaceae</taxon>
        <taxon>Sesamum</taxon>
    </lineage>
</organism>
<dbReference type="CDD" id="cd09272">
    <property type="entry name" value="RNase_HI_RT_Ty1"/>
    <property type="match status" value="1"/>
</dbReference>
<feature type="region of interest" description="Disordered" evidence="1">
    <location>
        <begin position="141"/>
        <end position="165"/>
    </location>
</feature>
<gene>
    <name evidence="2" type="ORF">Slati_4274900</name>
</gene>